<evidence type="ECO:0000313" key="2">
    <source>
        <dbReference type="Proteomes" id="UP000272942"/>
    </source>
</evidence>
<dbReference type="WBParaSite" id="ECPE_0001017901-mRNA-1">
    <property type="protein sequence ID" value="ECPE_0001017901-mRNA-1"/>
    <property type="gene ID" value="ECPE_0001017901"/>
</dbReference>
<dbReference type="Proteomes" id="UP000272942">
    <property type="component" value="Unassembled WGS sequence"/>
</dbReference>
<evidence type="ECO:0000313" key="1">
    <source>
        <dbReference type="EMBL" id="VDP86554.1"/>
    </source>
</evidence>
<name>A0A183AT62_9TREM</name>
<dbReference type="OrthoDB" id="10064161at2759"/>
<protein>
    <submittedName>
        <fullName evidence="3">DDE-1 domain-containing protein</fullName>
    </submittedName>
</protein>
<proteinExistence type="predicted"/>
<keyword evidence="2" id="KW-1185">Reference proteome</keyword>
<accession>A0A183AT62</accession>
<reference evidence="3" key="1">
    <citation type="submission" date="2016-06" db="UniProtKB">
        <authorList>
            <consortium name="WormBaseParasite"/>
        </authorList>
    </citation>
    <scope>IDENTIFICATION</scope>
</reference>
<gene>
    <name evidence="1" type="ORF">ECPE_LOCUS10146</name>
</gene>
<dbReference type="AlphaFoldDB" id="A0A183AT62"/>
<sequence length="69" mass="8046">MLQPVDQDVIWSFKCSFRKHQLEYVLSLAEEEHLSMKSEVDILMGTHLIKKSWVSWVQPQIESLDDAAT</sequence>
<evidence type="ECO:0000313" key="3">
    <source>
        <dbReference type="WBParaSite" id="ECPE_0001017901-mRNA-1"/>
    </source>
</evidence>
<dbReference type="EMBL" id="UZAN01048581">
    <property type="protein sequence ID" value="VDP86554.1"/>
    <property type="molecule type" value="Genomic_DNA"/>
</dbReference>
<organism evidence="3">
    <name type="scientific">Echinostoma caproni</name>
    <dbReference type="NCBI Taxonomy" id="27848"/>
    <lineage>
        <taxon>Eukaryota</taxon>
        <taxon>Metazoa</taxon>
        <taxon>Spiralia</taxon>
        <taxon>Lophotrochozoa</taxon>
        <taxon>Platyhelminthes</taxon>
        <taxon>Trematoda</taxon>
        <taxon>Digenea</taxon>
        <taxon>Plagiorchiida</taxon>
        <taxon>Echinostomata</taxon>
        <taxon>Echinostomatoidea</taxon>
        <taxon>Echinostomatidae</taxon>
        <taxon>Echinostoma</taxon>
    </lineage>
</organism>
<reference evidence="1 2" key="2">
    <citation type="submission" date="2018-11" db="EMBL/GenBank/DDBJ databases">
        <authorList>
            <consortium name="Pathogen Informatics"/>
        </authorList>
    </citation>
    <scope>NUCLEOTIDE SEQUENCE [LARGE SCALE GENOMIC DNA]</scope>
    <source>
        <strain evidence="1 2">Egypt</strain>
    </source>
</reference>